<dbReference type="PATRIC" id="fig|442.7.peg.3439"/>
<reference evidence="2 3" key="1">
    <citation type="submission" date="2015-06" db="EMBL/GenBank/DDBJ databases">
        <title>Improved classification and identification of acetic acid bacteria using matrix-assisted laser desorption/ionization time-of-flight mass spectrometry; Gluconobacter nephelii and Gluconobacter uchimurae are later heterotypic synonyms of Gluconobacter japonicus and Gluconobacter oxydans, respectively.</title>
        <authorList>
            <person name="Li L."/>
            <person name="Cleenwerck I."/>
            <person name="De Vuyst L."/>
            <person name="Vandamme P."/>
        </authorList>
    </citation>
    <scope>NUCLEOTIDE SEQUENCE [LARGE SCALE GENOMIC DNA]</scope>
    <source>
        <strain evidence="2 3">LMG 1764</strain>
    </source>
</reference>
<proteinExistence type="predicted"/>
<dbReference type="RefSeq" id="WP_062497433.1">
    <property type="nucleotide sequence ID" value="NZ_LHZB01000118.1"/>
</dbReference>
<comment type="caution">
    <text evidence="2">The sequence shown here is derived from an EMBL/GenBank/DDBJ whole genome shotgun (WGS) entry which is preliminary data.</text>
</comment>
<dbReference type="EMBL" id="LHZB01000118">
    <property type="protein sequence ID" value="KXV00140.1"/>
    <property type="molecule type" value="Genomic_DNA"/>
</dbReference>
<protein>
    <submittedName>
        <fullName evidence="2">Uncharacterized protein</fullName>
    </submittedName>
</protein>
<accession>A0A149QS73</accession>
<feature type="region of interest" description="Disordered" evidence="1">
    <location>
        <begin position="149"/>
        <end position="191"/>
    </location>
</feature>
<evidence type="ECO:0000256" key="1">
    <source>
        <dbReference type="SAM" id="MobiDB-lite"/>
    </source>
</evidence>
<dbReference type="AlphaFoldDB" id="A0A149QS73"/>
<name>A0A149QS73_9PROT</name>
<feature type="compositionally biased region" description="Polar residues" evidence="1">
    <location>
        <begin position="166"/>
        <end position="179"/>
    </location>
</feature>
<gene>
    <name evidence="2" type="ORF">AD929_13110</name>
</gene>
<evidence type="ECO:0000313" key="3">
    <source>
        <dbReference type="Proteomes" id="UP000075573"/>
    </source>
</evidence>
<evidence type="ECO:0000313" key="2">
    <source>
        <dbReference type="EMBL" id="KXV00140.1"/>
    </source>
</evidence>
<dbReference type="Proteomes" id="UP000075573">
    <property type="component" value="Unassembled WGS sequence"/>
</dbReference>
<organism evidence="2 3">
    <name type="scientific">Gluconobacter potus</name>
    <dbReference type="NCBI Taxonomy" id="2724927"/>
    <lineage>
        <taxon>Bacteria</taxon>
        <taxon>Pseudomonadati</taxon>
        <taxon>Pseudomonadota</taxon>
        <taxon>Alphaproteobacteria</taxon>
        <taxon>Acetobacterales</taxon>
        <taxon>Acetobacteraceae</taxon>
        <taxon>Gluconobacter</taxon>
    </lineage>
</organism>
<sequence>MPFPDLSQKAMERFVALLPSDLRLIVMADRKTSRTPGSAYLSAARSCSPQDVPELCRAHPEDVRLMGRARRLRILAWLAGQPDNRTLFVDLQKERDSGTGGRAGNGQSVPQLFRDDITAFSGAVAPRVAGAFLSRNVLAEARRAAMEIAVERHVPEAPTAGPDSGPQDNGPDNSPSTGASPGALSAAGDKR</sequence>